<gene>
    <name evidence="4" type="ordered locus">M301_1254</name>
</gene>
<dbReference type="SUPFAM" id="SSF51735">
    <property type="entry name" value="NAD(P)-binding Rossmann-fold domains"/>
    <property type="match status" value="1"/>
</dbReference>
<dbReference type="STRING" id="666681.M301_1254"/>
<evidence type="ECO:0000313" key="5">
    <source>
        <dbReference type="Proteomes" id="UP000000383"/>
    </source>
</evidence>
<dbReference type="CDD" id="cd05232">
    <property type="entry name" value="UDP_G4E_4_SDR_e"/>
    <property type="match status" value="1"/>
</dbReference>
<evidence type="ECO:0000313" key="4">
    <source>
        <dbReference type="EMBL" id="ADI29637.1"/>
    </source>
</evidence>
<dbReference type="EMBL" id="CP002056">
    <property type="protein sequence ID" value="ADI29637.1"/>
    <property type="molecule type" value="Genomic_DNA"/>
</dbReference>
<comment type="similarity">
    <text evidence="2">Belongs to the NAD(P)-dependent epimerase/dehydratase family.</text>
</comment>
<dbReference type="eggNOG" id="COG0451">
    <property type="taxonomic scope" value="Bacteria"/>
</dbReference>
<dbReference type="HOGENOM" id="CLU_007383_6_1_4"/>
<sequence length="316" mass="34460">MKILVTGANGFVGSALCAELLRQKHVVVAVVRKENTELGISIQTTAVCSIDNNTDWSAALRNVDVVVHLAARVHVMSDHAADPLAEFRKVNVEGPLNLARQASKASVKRFIFMSSIKVNGEHTAFDLPFTEESAVNPQDPYGTSKFEAEQGLMLIARQTGMEIVVIRPPLVYGAGVKANFASMMRMVKRSIPLPLGAIHNKRSFVYIDNLVSLIMKCINHPAAANQVFLVSDGNDLSTTELLRGCASALGVRSRLLPIPQKLIEFLAALIGKKDVAQRLCGNLQVDITKARRLLDWKPPITVEEGLKATAIDFNKV</sequence>
<dbReference type="RefSeq" id="WP_013147951.1">
    <property type="nucleotide sequence ID" value="NC_014207.1"/>
</dbReference>
<evidence type="ECO:0000256" key="2">
    <source>
        <dbReference type="ARBA" id="ARBA00007637"/>
    </source>
</evidence>
<reference evidence="4 5" key="2">
    <citation type="journal article" date="2011" name="J. Bacteriol.">
        <title>Genomes of three methylotrophs from a single niche uncover genetic and metabolic divergence of Methylophilaceae.</title>
        <authorList>
            <person name="Lapidus A."/>
            <person name="Clum A."/>
            <person name="Labutti K."/>
            <person name="Kaluzhnaya M.G."/>
            <person name="Lim S."/>
            <person name="Beck D.A."/>
            <person name="Glavina Del Rio T."/>
            <person name="Nolan M."/>
            <person name="Mavromatis K."/>
            <person name="Huntemann M."/>
            <person name="Lucas S."/>
            <person name="Lidstrom M.E."/>
            <person name="Ivanova N."/>
            <person name="Chistoserdova L."/>
        </authorList>
    </citation>
    <scope>NUCLEOTIDE SEQUENCE [LARGE SCALE GENOMIC DNA]</scope>
    <source>
        <strain evidence="4 5">301</strain>
    </source>
</reference>
<evidence type="ECO:0000259" key="3">
    <source>
        <dbReference type="Pfam" id="PF01370"/>
    </source>
</evidence>
<keyword evidence="5" id="KW-1185">Reference proteome</keyword>
<name>D7DHV2_METV0</name>
<dbReference type="KEGG" id="meh:M301_1254"/>
<comment type="pathway">
    <text evidence="1">Bacterial outer membrane biogenesis; LPS O-antigen biosynthesis.</text>
</comment>
<organism evidence="4 5">
    <name type="scientific">Methylotenera versatilis (strain 301)</name>
    <dbReference type="NCBI Taxonomy" id="666681"/>
    <lineage>
        <taxon>Bacteria</taxon>
        <taxon>Pseudomonadati</taxon>
        <taxon>Pseudomonadota</taxon>
        <taxon>Betaproteobacteria</taxon>
        <taxon>Nitrosomonadales</taxon>
        <taxon>Methylophilaceae</taxon>
        <taxon>Methylotenera</taxon>
    </lineage>
</organism>
<dbReference type="AlphaFoldDB" id="D7DHV2"/>
<dbReference type="OrthoDB" id="9801056at2"/>
<accession>D7DHV2</accession>
<dbReference type="InterPro" id="IPR036291">
    <property type="entry name" value="NAD(P)-bd_dom_sf"/>
</dbReference>
<dbReference type="InterPro" id="IPR001509">
    <property type="entry name" value="Epimerase_deHydtase"/>
</dbReference>
<proteinExistence type="inferred from homology"/>
<dbReference type="PANTHER" id="PTHR43000">
    <property type="entry name" value="DTDP-D-GLUCOSE 4,6-DEHYDRATASE-RELATED"/>
    <property type="match status" value="1"/>
</dbReference>
<feature type="domain" description="NAD-dependent epimerase/dehydratase" evidence="3">
    <location>
        <begin position="3"/>
        <end position="225"/>
    </location>
</feature>
<reference evidence="5" key="1">
    <citation type="submission" date="2010-05" db="EMBL/GenBank/DDBJ databases">
        <title>Complete sequence of Methylotenera sp. 301.</title>
        <authorList>
            <person name="Lucas S."/>
            <person name="Copeland A."/>
            <person name="Lapidus A."/>
            <person name="Cheng J.-F."/>
            <person name="Bruce D."/>
            <person name="Goodwin L."/>
            <person name="Pitluck S."/>
            <person name="Clum A."/>
            <person name="Land M."/>
            <person name="Hauser L."/>
            <person name="Kyrpides N."/>
            <person name="Ivanova N."/>
            <person name="Chistoservova L."/>
            <person name="Kalyuzhnaya M."/>
            <person name="Woyke T."/>
        </authorList>
    </citation>
    <scope>NUCLEOTIDE SEQUENCE [LARGE SCALE GENOMIC DNA]</scope>
    <source>
        <strain evidence="5">301</strain>
    </source>
</reference>
<dbReference type="Proteomes" id="UP000000383">
    <property type="component" value="Chromosome"/>
</dbReference>
<evidence type="ECO:0000256" key="1">
    <source>
        <dbReference type="ARBA" id="ARBA00005125"/>
    </source>
</evidence>
<dbReference type="Gene3D" id="3.40.50.720">
    <property type="entry name" value="NAD(P)-binding Rossmann-like Domain"/>
    <property type="match status" value="1"/>
</dbReference>
<dbReference type="Pfam" id="PF01370">
    <property type="entry name" value="Epimerase"/>
    <property type="match status" value="1"/>
</dbReference>
<protein>
    <submittedName>
        <fullName evidence="4">NAD-dependent epimerase/dehydratase</fullName>
    </submittedName>
</protein>